<dbReference type="Gene3D" id="1.10.1370.10">
    <property type="entry name" value="Neurolysin, domain 3"/>
    <property type="match status" value="1"/>
</dbReference>
<evidence type="ECO:0000256" key="4">
    <source>
        <dbReference type="ARBA" id="ARBA00022801"/>
    </source>
</evidence>
<dbReference type="Proteomes" id="UP000515947">
    <property type="component" value="Chromosome"/>
</dbReference>
<keyword evidence="4 7" id="KW-0378">Hydrolase</keyword>
<dbReference type="KEGG" id="nmes:H9L09_01910"/>
<keyword evidence="5 7" id="KW-0862">Zinc</keyword>
<evidence type="ECO:0000259" key="8">
    <source>
        <dbReference type="Pfam" id="PF01432"/>
    </source>
</evidence>
<evidence type="ECO:0000256" key="6">
    <source>
        <dbReference type="ARBA" id="ARBA00023049"/>
    </source>
</evidence>
<dbReference type="GO" id="GO:0046872">
    <property type="term" value="F:metal ion binding"/>
    <property type="evidence" value="ECO:0007669"/>
    <property type="project" value="UniProtKB-UniRule"/>
</dbReference>
<dbReference type="Gene3D" id="3.40.390.10">
    <property type="entry name" value="Collagenase (Catalytic Domain)"/>
    <property type="match status" value="1"/>
</dbReference>
<dbReference type="CDD" id="cd06455">
    <property type="entry name" value="M3A_TOP"/>
    <property type="match status" value="1"/>
</dbReference>
<sequence length="640" mass="71323">MRPLDLPGSPDGWLRLLSERCDDQLDDVRRTRELIASGPADPDTTLERWNDIATGLLNATTAAGLLSQAHPEQAVRERAELAEQAASTLSSEIRLDRRVYDALAAVDPDGLDPTARRMLEMTLRDFRRAGVDLDEQTRDRLQELTDRETALSQAYERTVNDDVRTVTLRPHQLDGLPADYLEGHPAEPDGAVVLTTDYPDVFPVRTFARDPEARRAVLAEFDRRGWPANEQVLHELLRIRAERARLLGYPDWPDYDAEVKMIGSGTAIAAFIDRLDAAVQPAARAEVEQLRARQLDDQPDAAEFAWSDLGFYVEAVRRERFGVDAEQVRGYFDFAAVHRGLLEVTGRLFGLEYVAVEEPAWHAEVTTYDVLDARDGGRLVGRIHLDLHPRAGKFKHAAHFPLVKGLAGRQLPQSALLCNLPRGLMGHDDVVTLFHEFGHLIHALLGGGQQWARFSGVATERDFIEAPSQMLEEWAWDHRVLSGFARGSDGEPIPADLVERMRAAQAFGRASMLSVQVAYTAMSYGLHADVPDDLSAYVEGLLERYLPFAQLPDTYKHASFGHLADPGYSSAYYTYLWSLVLAKDLFSGFDHSDLFDAEIARRYRDRVLAPGGSVAAADLVEGFLGRPTSTDAFDRWLAGS</sequence>
<evidence type="ECO:0000256" key="3">
    <source>
        <dbReference type="ARBA" id="ARBA00022723"/>
    </source>
</evidence>
<comment type="cofactor">
    <cofactor evidence="7">
        <name>Zn(2+)</name>
        <dbReference type="ChEBI" id="CHEBI:29105"/>
    </cofactor>
    <text evidence="7">Binds 1 zinc ion.</text>
</comment>
<evidence type="ECO:0000313" key="10">
    <source>
        <dbReference type="Proteomes" id="UP000515947"/>
    </source>
</evidence>
<protein>
    <submittedName>
        <fullName evidence="9">Zn-dependent oligopeptidase</fullName>
    </submittedName>
</protein>
<keyword evidence="3 7" id="KW-0479">Metal-binding</keyword>
<gene>
    <name evidence="9" type="ORF">H9L09_01910</name>
</gene>
<dbReference type="SUPFAM" id="SSF55486">
    <property type="entry name" value="Metalloproteases ('zincins'), catalytic domain"/>
    <property type="match status" value="1"/>
</dbReference>
<dbReference type="PANTHER" id="PTHR11804">
    <property type="entry name" value="PROTEASE M3 THIMET OLIGOPEPTIDASE-RELATED"/>
    <property type="match status" value="1"/>
</dbReference>
<evidence type="ECO:0000256" key="2">
    <source>
        <dbReference type="ARBA" id="ARBA00022670"/>
    </source>
</evidence>
<evidence type="ECO:0000256" key="1">
    <source>
        <dbReference type="ARBA" id="ARBA00006040"/>
    </source>
</evidence>
<organism evidence="9 10">
    <name type="scientific">Nocardioides mesophilus</name>
    <dbReference type="NCBI Taxonomy" id="433659"/>
    <lineage>
        <taxon>Bacteria</taxon>
        <taxon>Bacillati</taxon>
        <taxon>Actinomycetota</taxon>
        <taxon>Actinomycetes</taxon>
        <taxon>Propionibacteriales</taxon>
        <taxon>Nocardioidaceae</taxon>
        <taxon>Nocardioides</taxon>
    </lineage>
</organism>
<proteinExistence type="inferred from homology"/>
<dbReference type="InterPro" id="IPR024079">
    <property type="entry name" value="MetalloPept_cat_dom_sf"/>
</dbReference>
<dbReference type="InterPro" id="IPR001567">
    <property type="entry name" value="Pept_M3A_M3B_dom"/>
</dbReference>
<dbReference type="RefSeq" id="WP_187579107.1">
    <property type="nucleotide sequence ID" value="NZ_CP060713.1"/>
</dbReference>
<name>A0A7G9RCE0_9ACTN</name>
<evidence type="ECO:0000256" key="5">
    <source>
        <dbReference type="ARBA" id="ARBA00022833"/>
    </source>
</evidence>
<dbReference type="GO" id="GO:0006518">
    <property type="term" value="P:peptide metabolic process"/>
    <property type="evidence" value="ECO:0007669"/>
    <property type="project" value="TreeGrafter"/>
</dbReference>
<accession>A0A7G9RCE0</accession>
<keyword evidence="10" id="KW-1185">Reference proteome</keyword>
<dbReference type="GO" id="GO:0006508">
    <property type="term" value="P:proteolysis"/>
    <property type="evidence" value="ECO:0007669"/>
    <property type="project" value="UniProtKB-KW"/>
</dbReference>
<reference evidence="9 10" key="1">
    <citation type="submission" date="2020-08" db="EMBL/GenBank/DDBJ databases">
        <title>Genome sequence of Nocardioides mesophilus KACC 16243T.</title>
        <authorList>
            <person name="Hyun D.-W."/>
            <person name="Bae J.-W."/>
        </authorList>
    </citation>
    <scope>NUCLEOTIDE SEQUENCE [LARGE SCALE GENOMIC DNA]</scope>
    <source>
        <strain evidence="9 10">KACC 16243</strain>
    </source>
</reference>
<dbReference type="InterPro" id="IPR024077">
    <property type="entry name" value="Neurolysin/TOP_dom2"/>
</dbReference>
<evidence type="ECO:0000313" key="9">
    <source>
        <dbReference type="EMBL" id="QNN53265.1"/>
    </source>
</evidence>
<dbReference type="EMBL" id="CP060713">
    <property type="protein sequence ID" value="QNN53265.1"/>
    <property type="molecule type" value="Genomic_DNA"/>
</dbReference>
<feature type="domain" description="Peptidase M3A/M3B catalytic" evidence="8">
    <location>
        <begin position="209"/>
        <end position="635"/>
    </location>
</feature>
<dbReference type="Pfam" id="PF01432">
    <property type="entry name" value="Peptidase_M3"/>
    <property type="match status" value="1"/>
</dbReference>
<keyword evidence="6 7" id="KW-0482">Metalloprotease</keyword>
<dbReference type="GO" id="GO:0004222">
    <property type="term" value="F:metalloendopeptidase activity"/>
    <property type="evidence" value="ECO:0007669"/>
    <property type="project" value="InterPro"/>
</dbReference>
<comment type="similarity">
    <text evidence="1 7">Belongs to the peptidase M3 family.</text>
</comment>
<dbReference type="PANTHER" id="PTHR11804:SF84">
    <property type="entry name" value="SACCHAROLYSIN"/>
    <property type="match status" value="1"/>
</dbReference>
<dbReference type="InterPro" id="IPR045090">
    <property type="entry name" value="Pept_M3A_M3B"/>
</dbReference>
<dbReference type="AlphaFoldDB" id="A0A7G9RCE0"/>
<evidence type="ECO:0000256" key="7">
    <source>
        <dbReference type="RuleBase" id="RU003435"/>
    </source>
</evidence>
<keyword evidence="2 7" id="KW-0645">Protease</keyword>